<keyword evidence="2" id="KW-1185">Reference proteome</keyword>
<reference evidence="3" key="1">
    <citation type="submission" date="2016-06" db="UniProtKB">
        <authorList>
            <consortium name="WormBaseParasite"/>
        </authorList>
    </citation>
    <scope>IDENTIFICATION</scope>
</reference>
<evidence type="ECO:0000313" key="2">
    <source>
        <dbReference type="Proteomes" id="UP000279833"/>
    </source>
</evidence>
<accession>A0A183KDU0</accession>
<evidence type="ECO:0000313" key="1">
    <source>
        <dbReference type="EMBL" id="VDP51662.1"/>
    </source>
</evidence>
<dbReference type="EMBL" id="UZAK01035682">
    <property type="protein sequence ID" value="VDP51662.1"/>
    <property type="molecule type" value="Genomic_DNA"/>
</dbReference>
<name>A0A183KDU0_9TREM</name>
<evidence type="ECO:0000313" key="3">
    <source>
        <dbReference type="WBParaSite" id="SCUD_0001318501-mRNA-1"/>
    </source>
</evidence>
<gene>
    <name evidence="1" type="ORF">SCUD_LOCUS13182</name>
</gene>
<dbReference type="AlphaFoldDB" id="A0A183KDU0"/>
<organism evidence="3">
    <name type="scientific">Schistosoma curassoni</name>
    <dbReference type="NCBI Taxonomy" id="6186"/>
    <lineage>
        <taxon>Eukaryota</taxon>
        <taxon>Metazoa</taxon>
        <taxon>Spiralia</taxon>
        <taxon>Lophotrochozoa</taxon>
        <taxon>Platyhelminthes</taxon>
        <taxon>Trematoda</taxon>
        <taxon>Digenea</taxon>
        <taxon>Strigeidida</taxon>
        <taxon>Schistosomatoidea</taxon>
        <taxon>Schistosomatidae</taxon>
        <taxon>Schistosoma</taxon>
    </lineage>
</organism>
<sequence length="161" mass="17970">MSVIRCYAPNNDSNDDNKDQFCGSLQSIIEMCPRKDLTIVMGDLSVKVGTDNAGSPLGLLDIKAAHTDLLIDVTPPTIEGIRMSIRQIKSAKVTGHDNITAEALKPDIEVTANMLHTPFRKIWEEEQVPTDWKEGYLIKMPKKGDLSKCENWATEASHYLR</sequence>
<proteinExistence type="predicted"/>
<reference evidence="1 2" key="2">
    <citation type="submission" date="2018-11" db="EMBL/GenBank/DDBJ databases">
        <authorList>
            <consortium name="Pathogen Informatics"/>
        </authorList>
    </citation>
    <scope>NUCLEOTIDE SEQUENCE [LARGE SCALE GENOMIC DNA]</scope>
    <source>
        <strain evidence="1">Dakar</strain>
        <strain evidence="2">Dakar, Senegal</strain>
    </source>
</reference>
<dbReference type="STRING" id="6186.A0A183KDU0"/>
<dbReference type="WBParaSite" id="SCUD_0001318501-mRNA-1">
    <property type="protein sequence ID" value="SCUD_0001318501-mRNA-1"/>
    <property type="gene ID" value="SCUD_0001318501"/>
</dbReference>
<protein>
    <submittedName>
        <fullName evidence="3">Endo/exonuclease/phosphatase domain-containing protein</fullName>
    </submittedName>
</protein>
<dbReference type="Proteomes" id="UP000279833">
    <property type="component" value="Unassembled WGS sequence"/>
</dbReference>